<protein>
    <submittedName>
        <fullName evidence="2">Uncharacterized protein</fullName>
    </submittedName>
</protein>
<accession>A0A450XY62</accession>
<evidence type="ECO:0000313" key="1">
    <source>
        <dbReference type="EMBL" id="VFK30231.1"/>
    </source>
</evidence>
<dbReference type="EMBL" id="CAADFQ010000063">
    <property type="protein sequence ID" value="VFK34177.1"/>
    <property type="molecule type" value="Genomic_DNA"/>
</dbReference>
<dbReference type="EMBL" id="CAADGH010000071">
    <property type="protein sequence ID" value="VFK76723.1"/>
    <property type="molecule type" value="Genomic_DNA"/>
</dbReference>
<organism evidence="2">
    <name type="scientific">Candidatus Kentrum sp. MB</name>
    <dbReference type="NCBI Taxonomy" id="2138164"/>
    <lineage>
        <taxon>Bacteria</taxon>
        <taxon>Pseudomonadati</taxon>
        <taxon>Pseudomonadota</taxon>
        <taxon>Gammaproteobacteria</taxon>
        <taxon>Candidatus Kentrum</taxon>
    </lineage>
</organism>
<proteinExistence type="predicted"/>
<evidence type="ECO:0000313" key="3">
    <source>
        <dbReference type="EMBL" id="VFK76723.1"/>
    </source>
</evidence>
<name>A0A450XY62_9GAMM</name>
<dbReference type="AlphaFoldDB" id="A0A450XY62"/>
<sequence length="77" mass="9137">MNCFARKKWISWKCKSHWVRGPVPRIRDSEHKMGTVTRGNARYFRECCISSCIGKTVFFRYMNMDFQRGFGSESFNA</sequence>
<evidence type="ECO:0000313" key="2">
    <source>
        <dbReference type="EMBL" id="VFK34177.1"/>
    </source>
</evidence>
<reference evidence="2" key="1">
    <citation type="submission" date="2019-02" db="EMBL/GenBank/DDBJ databases">
        <authorList>
            <person name="Gruber-Vodicka R. H."/>
            <person name="Seah K. B. B."/>
        </authorList>
    </citation>
    <scope>NUCLEOTIDE SEQUENCE</scope>
    <source>
        <strain evidence="1">BECK_BZ197</strain>
        <strain evidence="3">BECK_BZ198</strain>
        <strain evidence="2">BECK_BZ199</strain>
    </source>
</reference>
<gene>
    <name evidence="1" type="ORF">BECKMB1821G_GA0114241_106114</name>
    <name evidence="3" type="ORF">BECKMB1821H_GA0114242_10716</name>
    <name evidence="2" type="ORF">BECKMB1821I_GA0114274_106314</name>
</gene>
<dbReference type="EMBL" id="CAADFO010000061">
    <property type="protein sequence ID" value="VFK30231.1"/>
    <property type="molecule type" value="Genomic_DNA"/>
</dbReference>